<evidence type="ECO:0000256" key="3">
    <source>
        <dbReference type="ARBA" id="ARBA00010617"/>
    </source>
</evidence>
<reference evidence="11 12" key="1">
    <citation type="journal article" date="2012" name="Science">
        <title>The Paleozoic origin of enzymatic lignin decomposition reconstructed from 31 fungal genomes.</title>
        <authorList>
            <person name="Floudas D."/>
            <person name="Binder M."/>
            <person name="Riley R."/>
            <person name="Barry K."/>
            <person name="Blanchette R.A."/>
            <person name="Henrissat B."/>
            <person name="Martinez A.T."/>
            <person name="Otillar R."/>
            <person name="Spatafora J.W."/>
            <person name="Yadav J.S."/>
            <person name="Aerts A."/>
            <person name="Benoit I."/>
            <person name="Boyd A."/>
            <person name="Carlson A."/>
            <person name="Copeland A."/>
            <person name="Coutinho P.M."/>
            <person name="de Vries R.P."/>
            <person name="Ferreira P."/>
            <person name="Findley K."/>
            <person name="Foster B."/>
            <person name="Gaskell J."/>
            <person name="Glotzer D."/>
            <person name="Gorecki P."/>
            <person name="Heitman J."/>
            <person name="Hesse C."/>
            <person name="Hori C."/>
            <person name="Igarashi K."/>
            <person name="Jurgens J.A."/>
            <person name="Kallen N."/>
            <person name="Kersten P."/>
            <person name="Kohler A."/>
            <person name="Kuees U."/>
            <person name="Kumar T.K.A."/>
            <person name="Kuo A."/>
            <person name="LaButti K."/>
            <person name="Larrondo L.F."/>
            <person name="Lindquist E."/>
            <person name="Ling A."/>
            <person name="Lombard V."/>
            <person name="Lucas S."/>
            <person name="Lundell T."/>
            <person name="Martin R."/>
            <person name="McLaughlin D.J."/>
            <person name="Morgenstern I."/>
            <person name="Morin E."/>
            <person name="Murat C."/>
            <person name="Nagy L.G."/>
            <person name="Nolan M."/>
            <person name="Ohm R.A."/>
            <person name="Patyshakuliyeva A."/>
            <person name="Rokas A."/>
            <person name="Ruiz-Duenas F.J."/>
            <person name="Sabat G."/>
            <person name="Salamov A."/>
            <person name="Samejima M."/>
            <person name="Schmutz J."/>
            <person name="Slot J.C."/>
            <person name="St John F."/>
            <person name="Stenlid J."/>
            <person name="Sun H."/>
            <person name="Sun S."/>
            <person name="Syed K."/>
            <person name="Tsang A."/>
            <person name="Wiebenga A."/>
            <person name="Young D."/>
            <person name="Pisabarro A."/>
            <person name="Eastwood D.C."/>
            <person name="Martin F."/>
            <person name="Cullen D."/>
            <person name="Grigoriev I.V."/>
            <person name="Hibbett D.S."/>
        </authorList>
    </citation>
    <scope>NUCLEOTIDE SEQUENCE [LARGE SCALE GENOMIC DNA]</scope>
    <source>
        <strain evidence="11 12">MD-104</strain>
    </source>
</reference>
<dbReference type="SUPFAM" id="SSF48264">
    <property type="entry name" value="Cytochrome P450"/>
    <property type="match status" value="1"/>
</dbReference>
<keyword evidence="6" id="KW-0560">Oxidoreductase</keyword>
<evidence type="ECO:0000313" key="11">
    <source>
        <dbReference type="EMBL" id="PCH43005.1"/>
    </source>
</evidence>
<comment type="pathway">
    <text evidence="2">Secondary metabolite biosynthesis.</text>
</comment>
<dbReference type="Pfam" id="PF00067">
    <property type="entry name" value="p450"/>
    <property type="match status" value="1"/>
</dbReference>
<evidence type="ECO:0000313" key="12">
    <source>
        <dbReference type="Proteomes" id="UP000218811"/>
    </source>
</evidence>
<feature type="binding site" description="axial binding residue" evidence="9">
    <location>
        <position position="479"/>
    </location>
    <ligand>
        <name>heme</name>
        <dbReference type="ChEBI" id="CHEBI:30413"/>
    </ligand>
    <ligandPart>
        <name>Fe</name>
        <dbReference type="ChEBI" id="CHEBI:18248"/>
    </ligandPart>
</feature>
<dbReference type="PANTHER" id="PTHR24305:SF166">
    <property type="entry name" value="CYTOCHROME P450 12A4, MITOCHONDRIAL-RELATED"/>
    <property type="match status" value="1"/>
</dbReference>
<name>A0A2H3JND1_WOLCO</name>
<dbReference type="Proteomes" id="UP000218811">
    <property type="component" value="Unassembled WGS sequence"/>
</dbReference>
<evidence type="ECO:0000256" key="7">
    <source>
        <dbReference type="ARBA" id="ARBA00023004"/>
    </source>
</evidence>
<accession>A0A2H3JND1</accession>
<organism evidence="11 12">
    <name type="scientific">Wolfiporia cocos (strain MD-104)</name>
    <name type="common">Brown rot fungus</name>
    <dbReference type="NCBI Taxonomy" id="742152"/>
    <lineage>
        <taxon>Eukaryota</taxon>
        <taxon>Fungi</taxon>
        <taxon>Dikarya</taxon>
        <taxon>Basidiomycota</taxon>
        <taxon>Agaricomycotina</taxon>
        <taxon>Agaricomycetes</taxon>
        <taxon>Polyporales</taxon>
        <taxon>Phaeolaceae</taxon>
        <taxon>Wolfiporia</taxon>
    </lineage>
</organism>
<dbReference type="GO" id="GO:0004497">
    <property type="term" value="F:monooxygenase activity"/>
    <property type="evidence" value="ECO:0007669"/>
    <property type="project" value="UniProtKB-KW"/>
</dbReference>
<dbReference type="GO" id="GO:0016705">
    <property type="term" value="F:oxidoreductase activity, acting on paired donors, with incorporation or reduction of molecular oxygen"/>
    <property type="evidence" value="ECO:0007669"/>
    <property type="project" value="InterPro"/>
</dbReference>
<dbReference type="STRING" id="742152.A0A2H3JND1"/>
<keyword evidence="4 9" id="KW-0349">Heme</keyword>
<dbReference type="OrthoDB" id="1470350at2759"/>
<dbReference type="InterPro" id="IPR050121">
    <property type="entry name" value="Cytochrome_P450_monoxygenase"/>
</dbReference>
<dbReference type="PRINTS" id="PR00385">
    <property type="entry name" value="P450"/>
</dbReference>
<dbReference type="PRINTS" id="PR00465">
    <property type="entry name" value="EP450IV"/>
</dbReference>
<proteinExistence type="inferred from homology"/>
<dbReference type="AlphaFoldDB" id="A0A2H3JND1"/>
<dbReference type="GO" id="GO:0005506">
    <property type="term" value="F:iron ion binding"/>
    <property type="evidence" value="ECO:0007669"/>
    <property type="project" value="InterPro"/>
</dbReference>
<evidence type="ECO:0000256" key="2">
    <source>
        <dbReference type="ARBA" id="ARBA00005179"/>
    </source>
</evidence>
<comment type="similarity">
    <text evidence="3">Belongs to the cytochrome P450 family.</text>
</comment>
<evidence type="ECO:0000256" key="5">
    <source>
        <dbReference type="ARBA" id="ARBA00022723"/>
    </source>
</evidence>
<dbReference type="GO" id="GO:0020037">
    <property type="term" value="F:heme binding"/>
    <property type="evidence" value="ECO:0007669"/>
    <property type="project" value="InterPro"/>
</dbReference>
<dbReference type="InterPro" id="IPR002403">
    <property type="entry name" value="Cyt_P450_E_grp-IV"/>
</dbReference>
<dbReference type="EMBL" id="KB468135">
    <property type="protein sequence ID" value="PCH43005.1"/>
    <property type="molecule type" value="Genomic_DNA"/>
</dbReference>
<evidence type="ECO:0000256" key="1">
    <source>
        <dbReference type="ARBA" id="ARBA00001971"/>
    </source>
</evidence>
<evidence type="ECO:0000256" key="6">
    <source>
        <dbReference type="ARBA" id="ARBA00023002"/>
    </source>
</evidence>
<keyword evidence="7 9" id="KW-0408">Iron</keyword>
<keyword evidence="10" id="KW-0472">Membrane</keyword>
<evidence type="ECO:0000256" key="4">
    <source>
        <dbReference type="ARBA" id="ARBA00022617"/>
    </source>
</evidence>
<dbReference type="InterPro" id="IPR001128">
    <property type="entry name" value="Cyt_P450"/>
</dbReference>
<feature type="transmembrane region" description="Helical" evidence="10">
    <location>
        <begin position="6"/>
        <end position="28"/>
    </location>
</feature>
<keyword evidence="8" id="KW-0503">Monooxygenase</keyword>
<evidence type="ECO:0000256" key="8">
    <source>
        <dbReference type="ARBA" id="ARBA00023033"/>
    </source>
</evidence>
<dbReference type="Gene3D" id="1.10.630.10">
    <property type="entry name" value="Cytochrome P450"/>
    <property type="match status" value="1"/>
</dbReference>
<sequence length="543" mass="60492">MSQLTLTLTLLSLGVAVFLVWTAIRILVAPLVSPLRDLPGPPRDNWLYGHIRQFNQNEDAATLQQSWAETYGPTLRMKGWMNSDRLFTIDTRALNHILSHSHDYPKPPGADLHLGSVLGRGRFFSIQGEQHRKQNPAFGPAQIRELTGIFIEKAIQLRDIWSLELERNGDGAPARFDVLSWLSKMTLDVIGLAGFNYYFDTLNVAGEPNELSQAFDVMFASIIGVGGSILRMLKMHISLLRFIPDAAARQAAAAQSVMRRIGMQLITEKRAAVIEAAQMGEKKSGKLHGRDLLTLLIKANMSVDIPESQRLSDEEVLARCRFLVAGHETTSNATAWCLYSLAVYPSIQHKLREELLSVATDDPSMDELNALPYLDAVIRETMRVHSPVAAAVRIASKDDVIPLNTPYTDVRGAVHDFVRVKKGTVIVVPILAINGSKAMWGEDAAAFRPERWETLPETVHSIPGVWGNMLSFLGGPRACIGYRFSLVEMKALIFTLLRAFEFELAVPTSEVTKKTGIVQRPYIRCEMEKGSQLPLLIKPYQQE</sequence>
<keyword evidence="5 9" id="KW-0479">Metal-binding</keyword>
<comment type="cofactor">
    <cofactor evidence="1 9">
        <name>heme</name>
        <dbReference type="ChEBI" id="CHEBI:30413"/>
    </cofactor>
</comment>
<gene>
    <name evidence="11" type="ORF">WOLCODRAFT_90095</name>
</gene>
<dbReference type="PANTHER" id="PTHR24305">
    <property type="entry name" value="CYTOCHROME P450"/>
    <property type="match status" value="1"/>
</dbReference>
<evidence type="ECO:0000256" key="9">
    <source>
        <dbReference type="PIRSR" id="PIRSR602403-1"/>
    </source>
</evidence>
<evidence type="ECO:0000256" key="10">
    <source>
        <dbReference type="SAM" id="Phobius"/>
    </source>
</evidence>
<dbReference type="OMA" id="LMMRANM"/>
<keyword evidence="10" id="KW-0812">Transmembrane</keyword>
<dbReference type="InterPro" id="IPR036396">
    <property type="entry name" value="Cyt_P450_sf"/>
</dbReference>
<dbReference type="CDD" id="cd11069">
    <property type="entry name" value="CYP_FUM15-like"/>
    <property type="match status" value="1"/>
</dbReference>
<keyword evidence="10" id="KW-1133">Transmembrane helix</keyword>
<protein>
    <submittedName>
        <fullName evidence="11">Cytochrome P450</fullName>
    </submittedName>
</protein>
<keyword evidence="12" id="KW-1185">Reference proteome</keyword>